<dbReference type="FunCoup" id="Q75F18">
    <property type="interactions" value="68"/>
</dbReference>
<name>Q75F18_EREGS</name>
<dbReference type="InParanoid" id="Q75F18"/>
<sequence length="615" mass="66507">MSSEQDSVKNWLSDTPGRRSGQSEMDYEEVLFGLEPLINARSAAELLELELAGLEQCGAVLDQLAVHLRAPANRDLVRESGLLRQLLRAQALVFEAAFQGGGSSDALLQVGSELVRCAANAMVDNDDNRREFHSLAGADGHPLLEHYLPKVLQMGEREGPVGALKMRAIAMLQNFCLDSPEYRLQCAQTVPGPLIACLREMGDAYMEEDAALALKLGLELLADLAEDYASKATLDELEFLASLLCRMASACESADPEAAAESEGSEDSGADALQALCGVVEAIADKSAALDLSDKERCSALQRALFDSLDALHAKEFPNKLIVVRRITSSIGYISANEKCPNRHMRTLCYSVLERSQDGYALCGALFVLANSISGRSDVDEVLAQVPLQRQVRVARGFTDPVQFQSFLDLFRKCLNLVTALTFSAEHQDALFSVVRTCHDQARYYAGLAPLVDSFLNKLLAIFPGAALAAHGAVLDVAAERGGISACLLLEKVSKVPGVAPETFARLLDAIFKFQESANGGVSLQHLFHVTRALGVYLHDTDARSSQLLLSQYSDKLTLLLSSVLSLRDKDDPAATSVLNNAKFMAGMVWNTSQNTPELQGQDMADLVKAAKALL</sequence>
<feature type="region of interest" description="Disordered" evidence="1">
    <location>
        <begin position="1"/>
        <end position="23"/>
    </location>
</feature>
<protein>
    <submittedName>
        <fullName evidence="2">AAL090Cp</fullName>
    </submittedName>
</protein>
<reference evidence="3" key="2">
    <citation type="journal article" date="2013" name="G3 (Bethesda)">
        <title>Genomes of Ashbya fungi isolated from insects reveal four mating-type loci, numerous translocations, lack of transposons, and distinct gene duplications.</title>
        <authorList>
            <person name="Dietrich F.S."/>
            <person name="Voegeli S."/>
            <person name="Kuo S."/>
            <person name="Philippsen P."/>
        </authorList>
    </citation>
    <scope>GENOME REANNOTATION</scope>
    <source>
        <strain evidence="3">ATCC 10895 / CBS 109.51 / FGSC 9923 / NRRL Y-1056</strain>
    </source>
</reference>
<keyword evidence="3" id="KW-1185">Reference proteome</keyword>
<dbReference type="PANTHER" id="PTHR10957">
    <property type="entry name" value="RAP1 GTPASE-GDP DISSOCIATION STIMULATOR 1"/>
    <property type="match status" value="1"/>
</dbReference>
<dbReference type="HOGENOM" id="CLU_436179_0_0_1"/>
<accession>Q75F18</accession>
<evidence type="ECO:0000256" key="1">
    <source>
        <dbReference type="SAM" id="MobiDB-lite"/>
    </source>
</evidence>
<dbReference type="Proteomes" id="UP000000591">
    <property type="component" value="Chromosome I"/>
</dbReference>
<dbReference type="AlphaFoldDB" id="Q75F18"/>
<reference evidence="2 3" key="1">
    <citation type="journal article" date="2004" name="Science">
        <title>The Ashbya gossypii genome as a tool for mapping the ancient Saccharomyces cerevisiae genome.</title>
        <authorList>
            <person name="Dietrich F.S."/>
            <person name="Voegeli S."/>
            <person name="Brachat S."/>
            <person name="Lerch A."/>
            <person name="Gates K."/>
            <person name="Steiner S."/>
            <person name="Mohr C."/>
            <person name="Pohlmann R."/>
            <person name="Luedi P."/>
            <person name="Choi S."/>
            <person name="Wing R.A."/>
            <person name="Flavier A."/>
            <person name="Gaffney T.D."/>
            <person name="Philippsen P."/>
        </authorList>
    </citation>
    <scope>NUCLEOTIDE SEQUENCE [LARGE SCALE GENOMIC DNA]</scope>
    <source>
        <strain evidence="3">ATCC 10895 / CBS 109.51 / FGSC 9923 / NRRL Y-1056</strain>
    </source>
</reference>
<organism evidence="2 3">
    <name type="scientific">Eremothecium gossypii (strain ATCC 10895 / CBS 109.51 / FGSC 9923 / NRRL Y-1056)</name>
    <name type="common">Yeast</name>
    <name type="synonym">Ashbya gossypii</name>
    <dbReference type="NCBI Taxonomy" id="284811"/>
    <lineage>
        <taxon>Eukaryota</taxon>
        <taxon>Fungi</taxon>
        <taxon>Dikarya</taxon>
        <taxon>Ascomycota</taxon>
        <taxon>Saccharomycotina</taxon>
        <taxon>Saccharomycetes</taxon>
        <taxon>Saccharomycetales</taxon>
        <taxon>Saccharomycetaceae</taxon>
        <taxon>Eremothecium</taxon>
    </lineage>
</organism>
<dbReference type="EMBL" id="AE016814">
    <property type="protein sequence ID" value="AAS50276.2"/>
    <property type="molecule type" value="Genomic_DNA"/>
</dbReference>
<gene>
    <name evidence="2" type="ORF">AGOS_AAL090C</name>
</gene>
<dbReference type="GO" id="GO:0005829">
    <property type="term" value="C:cytosol"/>
    <property type="evidence" value="ECO:0000318"/>
    <property type="project" value="GO_Central"/>
</dbReference>
<dbReference type="RefSeq" id="NP_982452.2">
    <property type="nucleotide sequence ID" value="NM_207805.2"/>
</dbReference>
<dbReference type="eggNOG" id="ENOG502QQB4">
    <property type="taxonomic scope" value="Eukaryota"/>
</dbReference>
<dbReference type="OMA" id="ESCFNNG"/>
<dbReference type="OrthoDB" id="4059796at2759"/>
<dbReference type="GeneID" id="4618643"/>
<evidence type="ECO:0000313" key="3">
    <source>
        <dbReference type="Proteomes" id="UP000000591"/>
    </source>
</evidence>
<dbReference type="InterPro" id="IPR040144">
    <property type="entry name" value="RAP1GDS1"/>
</dbReference>
<proteinExistence type="predicted"/>
<evidence type="ECO:0000313" key="2">
    <source>
        <dbReference type="EMBL" id="AAS50276.2"/>
    </source>
</evidence>
<dbReference type="KEGG" id="ago:AGOS_AAL090C"/>
<dbReference type="GO" id="GO:0005085">
    <property type="term" value="F:guanyl-nucleotide exchange factor activity"/>
    <property type="evidence" value="ECO:0007669"/>
    <property type="project" value="InterPro"/>
</dbReference>
<feature type="compositionally biased region" description="Polar residues" evidence="1">
    <location>
        <begin position="1"/>
        <end position="13"/>
    </location>
</feature>